<evidence type="ECO:0000256" key="7">
    <source>
        <dbReference type="ARBA" id="ARBA00042645"/>
    </source>
</evidence>
<dbReference type="Gene3D" id="3.40.50.1820">
    <property type="entry name" value="alpha/beta hydrolase"/>
    <property type="match status" value="1"/>
</dbReference>
<comment type="caution">
    <text evidence="14">The sequence shown here is derived from an EMBL/GenBank/DDBJ whole genome shotgun (WGS) entry which is preliminary data.</text>
</comment>
<sequence>MLQDKAIQAPPEDDLPIVTIPVGTGAQRRDIAVRVRSGKGRPIVWLGGFRSDMRATKAKALDAWAESRERPLVRFDYMGHGESGGAFADAVISTWVEDALAVLKRFADDRPVLVGSSMGGWVTCLSVRERLRQGRTAPAGIVLIAPALDFTHDLMWEAFPAEVRAEIEQRGVWYRETSYAPEPYPITRALIEDGRRNCLLTEPVETGCPVHILQGMNDPDVPWVHALKTIDRLPAQGTLLTLIKDGDHRLSRPQDIDLILRAVEAIA</sequence>
<dbReference type="Proteomes" id="UP000517759">
    <property type="component" value="Unassembled WGS sequence"/>
</dbReference>
<dbReference type="EC" id="3.1.2.22" evidence="1"/>
<organism evidence="14 15">
    <name type="scientific">Methylobacterium brachythecii</name>
    <dbReference type="NCBI Taxonomy" id="1176177"/>
    <lineage>
        <taxon>Bacteria</taxon>
        <taxon>Pseudomonadati</taxon>
        <taxon>Pseudomonadota</taxon>
        <taxon>Alphaproteobacteria</taxon>
        <taxon>Hyphomicrobiales</taxon>
        <taxon>Methylobacteriaceae</taxon>
        <taxon>Methylobacterium</taxon>
    </lineage>
</organism>
<evidence type="ECO:0000313" key="14">
    <source>
        <dbReference type="EMBL" id="MBB3903879.1"/>
    </source>
</evidence>
<comment type="catalytic activity">
    <reaction evidence="11">
        <text>mycophenolic acid O-acyl-beta-D-glucuronide + H2O = mycophenolate + D-glucuronate + H(+)</text>
        <dbReference type="Rhea" id="RHEA:34179"/>
        <dbReference type="ChEBI" id="CHEBI:15377"/>
        <dbReference type="ChEBI" id="CHEBI:15378"/>
        <dbReference type="ChEBI" id="CHEBI:58720"/>
        <dbReference type="ChEBI" id="CHEBI:62932"/>
        <dbReference type="ChEBI" id="CHEBI:66982"/>
        <dbReference type="EC" id="3.1.1.93"/>
    </reaction>
    <physiologicalReaction direction="left-to-right" evidence="11">
        <dbReference type="Rhea" id="RHEA:34180"/>
    </physiologicalReaction>
</comment>
<evidence type="ECO:0000256" key="3">
    <source>
        <dbReference type="ARBA" id="ARBA00022946"/>
    </source>
</evidence>
<evidence type="ECO:0000313" key="16">
    <source>
        <dbReference type="Proteomes" id="UP001156881"/>
    </source>
</evidence>
<dbReference type="GO" id="GO:0008474">
    <property type="term" value="F:palmitoyl-(protein) hydrolase activity"/>
    <property type="evidence" value="ECO:0007669"/>
    <property type="project" value="UniProtKB-EC"/>
</dbReference>
<dbReference type="InterPro" id="IPR000073">
    <property type="entry name" value="AB_hydrolase_1"/>
</dbReference>
<dbReference type="EMBL" id="JACIDN010000006">
    <property type="protein sequence ID" value="MBB3903879.1"/>
    <property type="molecule type" value="Genomic_DNA"/>
</dbReference>
<dbReference type="InterPro" id="IPR052382">
    <property type="entry name" value="ABHD10_acyl-thioesterase"/>
</dbReference>
<reference evidence="16" key="2">
    <citation type="journal article" date="2019" name="Int. J. Syst. Evol. Microbiol.">
        <title>The Global Catalogue of Microorganisms (GCM) 10K type strain sequencing project: providing services to taxonomists for standard genome sequencing and annotation.</title>
        <authorList>
            <consortium name="The Broad Institute Genomics Platform"/>
            <consortium name="The Broad Institute Genome Sequencing Center for Infectious Disease"/>
            <person name="Wu L."/>
            <person name="Ma J."/>
        </authorList>
    </citation>
    <scope>NUCLEOTIDE SEQUENCE [LARGE SCALE GENOMIC DNA]</scope>
    <source>
        <strain evidence="16">NBRC 107710</strain>
    </source>
</reference>
<evidence type="ECO:0000259" key="12">
    <source>
        <dbReference type="Pfam" id="PF12697"/>
    </source>
</evidence>
<evidence type="ECO:0000256" key="1">
    <source>
        <dbReference type="ARBA" id="ARBA00012423"/>
    </source>
</evidence>
<dbReference type="RefSeq" id="WP_183507236.1">
    <property type="nucleotide sequence ID" value="NZ_BSPG01000002.1"/>
</dbReference>
<dbReference type="EC" id="3.1.1.93" evidence="4"/>
<comment type="catalytic activity">
    <reaction evidence="10">
        <text>S-hexadecanoyl-L-cysteinyl-[protein] + H2O = L-cysteinyl-[protein] + hexadecanoate + H(+)</text>
        <dbReference type="Rhea" id="RHEA:19233"/>
        <dbReference type="Rhea" id="RHEA-COMP:10131"/>
        <dbReference type="Rhea" id="RHEA-COMP:11032"/>
        <dbReference type="ChEBI" id="CHEBI:7896"/>
        <dbReference type="ChEBI" id="CHEBI:15377"/>
        <dbReference type="ChEBI" id="CHEBI:15378"/>
        <dbReference type="ChEBI" id="CHEBI:29950"/>
        <dbReference type="ChEBI" id="CHEBI:74151"/>
        <dbReference type="EC" id="3.1.2.22"/>
    </reaction>
    <physiologicalReaction direction="left-to-right" evidence="10">
        <dbReference type="Rhea" id="RHEA:19234"/>
    </physiologicalReaction>
</comment>
<protein>
    <recommendedName>
        <fullName evidence="5">Palmitoyl-protein thioesterase ABHD10, mitochondrial</fullName>
        <ecNumber evidence="4">3.1.1.93</ecNumber>
        <ecNumber evidence="1">3.1.2.22</ecNumber>
    </recommendedName>
    <alternativeName>
        <fullName evidence="7">Acyl-protein thioesterase ABHD10</fullName>
    </alternativeName>
    <alternativeName>
        <fullName evidence="8">Alpha/beta hydrolase domain-containing protein 10</fullName>
    </alternativeName>
    <alternativeName>
        <fullName evidence="6">Mycophenolic acid acyl-glucuronide esterase, mitochondrial</fullName>
    </alternativeName>
</protein>
<accession>A0A7W6ALE3</accession>
<feature type="domain" description="AB hydrolase-1" evidence="12">
    <location>
        <begin position="67"/>
        <end position="254"/>
    </location>
</feature>
<evidence type="ECO:0000256" key="8">
    <source>
        <dbReference type="ARBA" id="ARBA00042704"/>
    </source>
</evidence>
<evidence type="ECO:0000313" key="15">
    <source>
        <dbReference type="Proteomes" id="UP000517759"/>
    </source>
</evidence>
<dbReference type="Pfam" id="PF12697">
    <property type="entry name" value="Abhydrolase_6"/>
    <property type="match status" value="1"/>
</dbReference>
<evidence type="ECO:0000256" key="9">
    <source>
        <dbReference type="ARBA" id="ARBA00046047"/>
    </source>
</evidence>
<dbReference type="EMBL" id="BSPG01000002">
    <property type="protein sequence ID" value="GLS42628.1"/>
    <property type="molecule type" value="Genomic_DNA"/>
</dbReference>
<dbReference type="Proteomes" id="UP001156881">
    <property type="component" value="Unassembled WGS sequence"/>
</dbReference>
<keyword evidence="2 13" id="KW-0378">Hydrolase</keyword>
<name>A0A7W6ALE3_9HYPH</name>
<evidence type="ECO:0000256" key="2">
    <source>
        <dbReference type="ARBA" id="ARBA00022801"/>
    </source>
</evidence>
<comment type="function">
    <text evidence="9">Acts as an acyl-protein thioesterase that hydrolyzes fatty acids from acylated residues in proteins. Regulates the mitochondrial S-depalmitoylation of the nucleophilic active site residue of peroxiredoxin-5/PRDX5, a key antioxidant protein, therefore modulating mitochondrial antioxidant ability. Also catalyzes the deglucuronidation of mycophenolic acid acyl-glucuronide, an active metabolite of the immunosuppressant drug mycophenolate.</text>
</comment>
<dbReference type="SUPFAM" id="SSF53474">
    <property type="entry name" value="alpha/beta-Hydrolases"/>
    <property type="match status" value="1"/>
</dbReference>
<keyword evidence="16" id="KW-1185">Reference proteome</keyword>
<evidence type="ECO:0000256" key="10">
    <source>
        <dbReference type="ARBA" id="ARBA00047409"/>
    </source>
</evidence>
<dbReference type="AlphaFoldDB" id="A0A7W6ALE3"/>
<dbReference type="GO" id="GO:0102390">
    <property type="term" value="F:mycophenolic acid acyl-glucuronide esterase activity"/>
    <property type="evidence" value="ECO:0007669"/>
    <property type="project" value="UniProtKB-EC"/>
</dbReference>
<evidence type="ECO:0000313" key="13">
    <source>
        <dbReference type="EMBL" id="GLS42628.1"/>
    </source>
</evidence>
<evidence type="ECO:0000256" key="6">
    <source>
        <dbReference type="ARBA" id="ARBA00041520"/>
    </source>
</evidence>
<reference evidence="14 15" key="3">
    <citation type="submission" date="2020-08" db="EMBL/GenBank/DDBJ databases">
        <title>Genomic Encyclopedia of Type Strains, Phase IV (KMG-IV): sequencing the most valuable type-strain genomes for metagenomic binning, comparative biology and taxonomic classification.</title>
        <authorList>
            <person name="Goeker M."/>
        </authorList>
    </citation>
    <scope>NUCLEOTIDE SEQUENCE [LARGE SCALE GENOMIC DNA]</scope>
    <source>
        <strain evidence="14 15">DSM 24105</strain>
    </source>
</reference>
<evidence type="ECO:0000256" key="5">
    <source>
        <dbReference type="ARBA" id="ARBA00039314"/>
    </source>
</evidence>
<reference evidence="13" key="1">
    <citation type="journal article" date="2014" name="Int. J. Syst. Evol. Microbiol.">
        <title>Complete genome of a new Firmicutes species belonging to the dominant human colonic microbiota ('Ruminococcus bicirculans') reveals two chromosomes and a selective capacity to utilize plant glucans.</title>
        <authorList>
            <consortium name="NISC Comparative Sequencing Program"/>
            <person name="Wegmann U."/>
            <person name="Louis P."/>
            <person name="Goesmann A."/>
            <person name="Henrissat B."/>
            <person name="Duncan S.H."/>
            <person name="Flint H.J."/>
        </authorList>
    </citation>
    <scope>NUCLEOTIDE SEQUENCE</scope>
    <source>
        <strain evidence="13">NBRC 107710</strain>
    </source>
</reference>
<dbReference type="PANTHER" id="PTHR16138">
    <property type="entry name" value="MYCOPHENOLIC ACID ACYL-GLUCURONIDE ESTERASE, MITOCHONDRIAL"/>
    <property type="match status" value="1"/>
</dbReference>
<evidence type="ECO:0000256" key="11">
    <source>
        <dbReference type="ARBA" id="ARBA00047972"/>
    </source>
</evidence>
<dbReference type="InterPro" id="IPR029058">
    <property type="entry name" value="AB_hydrolase_fold"/>
</dbReference>
<keyword evidence="3" id="KW-0809">Transit peptide</keyword>
<proteinExistence type="predicted"/>
<evidence type="ECO:0000256" key="4">
    <source>
        <dbReference type="ARBA" id="ARBA00039132"/>
    </source>
</evidence>
<reference evidence="13" key="4">
    <citation type="submission" date="2023-01" db="EMBL/GenBank/DDBJ databases">
        <title>Draft genome sequence of Methylobacterium brachythecii strain NBRC 107710.</title>
        <authorList>
            <person name="Sun Q."/>
            <person name="Mori K."/>
        </authorList>
    </citation>
    <scope>NUCLEOTIDE SEQUENCE</scope>
    <source>
        <strain evidence="13">NBRC 107710</strain>
    </source>
</reference>
<gene>
    <name evidence="13" type="ORF">GCM10007884_06130</name>
    <name evidence="14" type="ORF">GGR33_003393</name>
</gene>
<dbReference type="PANTHER" id="PTHR16138:SF7">
    <property type="entry name" value="PALMITOYL-PROTEIN THIOESTERASE ABHD10, MITOCHONDRIAL"/>
    <property type="match status" value="1"/>
</dbReference>